<dbReference type="EMBL" id="WJQU01000001">
    <property type="protein sequence ID" value="KAJ6648105.1"/>
    <property type="molecule type" value="Genomic_DNA"/>
</dbReference>
<gene>
    <name evidence="2" type="ORF">Bhyg_03330</name>
</gene>
<feature type="domain" description="MADF" evidence="1">
    <location>
        <begin position="12"/>
        <end position="52"/>
    </location>
</feature>
<evidence type="ECO:0000313" key="3">
    <source>
        <dbReference type="Proteomes" id="UP001151699"/>
    </source>
</evidence>
<dbReference type="InterPro" id="IPR006578">
    <property type="entry name" value="MADF-dom"/>
</dbReference>
<dbReference type="PANTHER" id="PTHR12243">
    <property type="entry name" value="MADF DOMAIN TRANSCRIPTION FACTOR"/>
    <property type="match status" value="1"/>
</dbReference>
<dbReference type="GO" id="GO:0005634">
    <property type="term" value="C:nucleus"/>
    <property type="evidence" value="ECO:0007669"/>
    <property type="project" value="TreeGrafter"/>
</dbReference>
<dbReference type="Pfam" id="PF10545">
    <property type="entry name" value="MADF_DNA_bdg"/>
    <property type="match status" value="1"/>
</dbReference>
<evidence type="ECO:0000313" key="2">
    <source>
        <dbReference type="EMBL" id="KAJ6648105.1"/>
    </source>
</evidence>
<accession>A0A9Q0ND60</accession>
<dbReference type="GO" id="GO:0006357">
    <property type="term" value="P:regulation of transcription by RNA polymerase II"/>
    <property type="evidence" value="ECO:0007669"/>
    <property type="project" value="TreeGrafter"/>
</dbReference>
<protein>
    <recommendedName>
        <fullName evidence="1">MADF domain-containing protein</fullName>
    </recommendedName>
</protein>
<keyword evidence="3" id="KW-1185">Reference proteome</keyword>
<name>A0A9Q0ND60_9DIPT</name>
<dbReference type="OrthoDB" id="5984255at2759"/>
<dbReference type="AlphaFoldDB" id="A0A9Q0ND60"/>
<dbReference type="InterPro" id="IPR039353">
    <property type="entry name" value="TF_Adf1"/>
</dbReference>
<reference evidence="2" key="1">
    <citation type="submission" date="2022-07" db="EMBL/GenBank/DDBJ databases">
        <authorList>
            <person name="Trinca V."/>
            <person name="Uliana J.V.C."/>
            <person name="Torres T.T."/>
            <person name="Ward R.J."/>
            <person name="Monesi N."/>
        </authorList>
    </citation>
    <scope>NUCLEOTIDE SEQUENCE</scope>
    <source>
        <strain evidence="2">HSMRA1968</strain>
        <tissue evidence="2">Whole embryos</tissue>
    </source>
</reference>
<dbReference type="GO" id="GO:0005667">
    <property type="term" value="C:transcription regulator complex"/>
    <property type="evidence" value="ECO:0007669"/>
    <property type="project" value="TreeGrafter"/>
</dbReference>
<dbReference type="Proteomes" id="UP001151699">
    <property type="component" value="Chromosome A"/>
</dbReference>
<dbReference type="PANTHER" id="PTHR12243:SF64">
    <property type="entry name" value="DORSAL INTERACTING PROTEIN 3-RELATED"/>
    <property type="match status" value="1"/>
</dbReference>
<evidence type="ECO:0000259" key="1">
    <source>
        <dbReference type="Pfam" id="PF10545"/>
    </source>
</evidence>
<proteinExistence type="predicted"/>
<dbReference type="SMART" id="SM00595">
    <property type="entry name" value="MADF"/>
    <property type="match status" value="1"/>
</dbReference>
<comment type="caution">
    <text evidence="2">The sequence shown here is derived from an EMBL/GenBank/DDBJ whole genome shotgun (WGS) entry which is preliminary data.</text>
</comment>
<sequence length="192" mass="22045">MTRSKYALEEQLIMEVESHRILYDKSNPDHKYKNKIQNVWKEISYVLGEDVSGGKGGKKKEWILYKKMLFLVPYTEITGNESNYSAPPSTSESQESEGFEEIACVHDMSELEVPSEEFSVPISHVRGEQDKTRDHVAEKLPKVLDNFEKQDYVPKQLGVFNSTIFQLFSNKSGIPKCHSEIVIVALRVLFQL</sequence>
<organism evidence="2 3">
    <name type="scientific">Pseudolycoriella hygida</name>
    <dbReference type="NCBI Taxonomy" id="35572"/>
    <lineage>
        <taxon>Eukaryota</taxon>
        <taxon>Metazoa</taxon>
        <taxon>Ecdysozoa</taxon>
        <taxon>Arthropoda</taxon>
        <taxon>Hexapoda</taxon>
        <taxon>Insecta</taxon>
        <taxon>Pterygota</taxon>
        <taxon>Neoptera</taxon>
        <taxon>Endopterygota</taxon>
        <taxon>Diptera</taxon>
        <taxon>Nematocera</taxon>
        <taxon>Sciaroidea</taxon>
        <taxon>Sciaridae</taxon>
        <taxon>Pseudolycoriella</taxon>
    </lineage>
</organism>